<keyword evidence="1" id="KW-0472">Membrane</keyword>
<proteinExistence type="predicted"/>
<feature type="transmembrane region" description="Helical" evidence="1">
    <location>
        <begin position="126"/>
        <end position="149"/>
    </location>
</feature>
<reference evidence="2 3" key="1">
    <citation type="submission" date="2024-02" db="EMBL/GenBank/DDBJ databases">
        <authorList>
            <person name="Chen Y."/>
            <person name="Shah S."/>
            <person name="Dougan E. K."/>
            <person name="Thang M."/>
            <person name="Chan C."/>
        </authorList>
    </citation>
    <scope>NUCLEOTIDE SEQUENCE [LARGE SCALE GENOMIC DNA]</scope>
</reference>
<keyword evidence="3" id="KW-1185">Reference proteome</keyword>
<sequence length="227" mass="24546">MTDAVEWATMKAGQGMMSGEINKNWLFCIPIQVGPATEYARGLRHWFAFIILLQVAEGVCQLVLKTALLNALYMAVAAFIGLYAWYQDMNITYVCLWGLTSLFLGVMAIISNLIPVITGVLSLDVVGLVLAISGPLIYALAGAFAWHLYNDYAEDHGRKASSFDPFGQYGAKYDPLAKVPMSDSVLDQAAGRLFDSHSPGAFGPAGYGAAVSDDIFQGRRERGGVCC</sequence>
<dbReference type="EMBL" id="CAXAMN010004492">
    <property type="protein sequence ID" value="CAK9009665.1"/>
    <property type="molecule type" value="Genomic_DNA"/>
</dbReference>
<feature type="transmembrane region" description="Helical" evidence="1">
    <location>
        <begin position="93"/>
        <end position="114"/>
    </location>
</feature>
<keyword evidence="1" id="KW-0812">Transmembrane</keyword>
<feature type="transmembrane region" description="Helical" evidence="1">
    <location>
        <begin position="46"/>
        <end position="64"/>
    </location>
</feature>
<keyword evidence="1" id="KW-1133">Transmembrane helix</keyword>
<organism evidence="2 3">
    <name type="scientific">Durusdinium trenchii</name>
    <dbReference type="NCBI Taxonomy" id="1381693"/>
    <lineage>
        <taxon>Eukaryota</taxon>
        <taxon>Sar</taxon>
        <taxon>Alveolata</taxon>
        <taxon>Dinophyceae</taxon>
        <taxon>Suessiales</taxon>
        <taxon>Symbiodiniaceae</taxon>
        <taxon>Durusdinium</taxon>
    </lineage>
</organism>
<evidence type="ECO:0000313" key="3">
    <source>
        <dbReference type="Proteomes" id="UP001642484"/>
    </source>
</evidence>
<evidence type="ECO:0000256" key="1">
    <source>
        <dbReference type="SAM" id="Phobius"/>
    </source>
</evidence>
<dbReference type="Proteomes" id="UP001642484">
    <property type="component" value="Unassembled WGS sequence"/>
</dbReference>
<evidence type="ECO:0000313" key="2">
    <source>
        <dbReference type="EMBL" id="CAK9009665.1"/>
    </source>
</evidence>
<gene>
    <name evidence="2" type="ORF">CCMP2556_LOCUS9761</name>
</gene>
<accession>A0ABP0J5Q9</accession>
<feature type="transmembrane region" description="Helical" evidence="1">
    <location>
        <begin position="70"/>
        <end position="86"/>
    </location>
</feature>
<comment type="caution">
    <text evidence="2">The sequence shown here is derived from an EMBL/GenBank/DDBJ whole genome shotgun (WGS) entry which is preliminary data.</text>
</comment>
<name>A0ABP0J5Q9_9DINO</name>
<protein>
    <submittedName>
        <fullName evidence="2">Uncharacterized protein</fullName>
    </submittedName>
</protein>